<dbReference type="InterPro" id="IPR012675">
    <property type="entry name" value="Beta-grasp_dom_sf"/>
</dbReference>
<dbReference type="HOGENOM" id="CLU_2538408_0_0_6"/>
<reference evidence="2" key="1">
    <citation type="submission" date="2014-09" db="EMBL/GenBank/DDBJ databases">
        <authorList>
            <person name="Gomez-Valero L."/>
        </authorList>
    </citation>
    <scope>NUCLEOTIDE SEQUENCE [LARGE SCALE GENOMIC DNA]</scope>
    <source>
        <strain evidence="2">ATCC35250</strain>
        <plasmid evidence="2">II</plasmid>
    </source>
</reference>
<evidence type="ECO:0000313" key="1">
    <source>
        <dbReference type="EMBL" id="CEK12357.1"/>
    </source>
</evidence>
<keyword evidence="1" id="KW-0614">Plasmid</keyword>
<proteinExistence type="predicted"/>
<accession>A0A0A8UZ04</accession>
<protein>
    <submittedName>
        <fullName evidence="1">Putative Molybdopterin synthase/thiamin biosynthesis sulphur carrier</fullName>
    </submittedName>
</protein>
<dbReference type="InterPro" id="IPR016155">
    <property type="entry name" value="Mopterin_synth/thiamin_S_b"/>
</dbReference>
<organism evidence="1 2">
    <name type="scientific">Legionella hackeliae</name>
    <dbReference type="NCBI Taxonomy" id="449"/>
    <lineage>
        <taxon>Bacteria</taxon>
        <taxon>Pseudomonadati</taxon>
        <taxon>Pseudomonadota</taxon>
        <taxon>Gammaproteobacteria</taxon>
        <taxon>Legionellales</taxon>
        <taxon>Legionellaceae</taxon>
        <taxon>Legionella</taxon>
    </lineage>
</organism>
<evidence type="ECO:0000313" key="2">
    <source>
        <dbReference type="Proteomes" id="UP000032803"/>
    </source>
</evidence>
<dbReference type="Pfam" id="PF02597">
    <property type="entry name" value="ThiS"/>
    <property type="match status" value="1"/>
</dbReference>
<dbReference type="Gene3D" id="3.10.20.30">
    <property type="match status" value="1"/>
</dbReference>
<dbReference type="SUPFAM" id="SSF54285">
    <property type="entry name" value="MoaD/ThiS"/>
    <property type="match status" value="1"/>
</dbReference>
<dbReference type="EMBL" id="LN681226">
    <property type="protein sequence ID" value="CEK12357.1"/>
    <property type="molecule type" value="Genomic_DNA"/>
</dbReference>
<name>A0A0A8UZ04_LEGHA</name>
<dbReference type="CDD" id="cd17040">
    <property type="entry name" value="Ubl_MoaD_like"/>
    <property type="match status" value="1"/>
</dbReference>
<geneLocation type="plasmid" evidence="1 2">
    <name>II</name>
</geneLocation>
<dbReference type="KEGG" id="lha:LHA_pA0111"/>
<dbReference type="OrthoDB" id="5638529at2"/>
<dbReference type="RefSeq" id="WP_011212467.1">
    <property type="nucleotide sequence ID" value="NZ_LN681226.1"/>
</dbReference>
<sequence>MHKYQLIEFNSDRKQIQLVSNKSNLQQVLAEFYKENFEKMFDDSGCSKGYISVFVNSEQISSIKDITLKPNDEVCIVTSISGG</sequence>
<gene>
    <name evidence="1" type="ORF">LHA_pA0111</name>
</gene>
<dbReference type="Proteomes" id="UP000032803">
    <property type="component" value="Plasmid II"/>
</dbReference>
<dbReference type="InterPro" id="IPR003749">
    <property type="entry name" value="ThiS/MoaD-like"/>
</dbReference>
<keyword evidence="2" id="KW-1185">Reference proteome</keyword>
<dbReference type="AlphaFoldDB" id="A0A0A8UZ04"/>